<organism evidence="2 3">
    <name type="scientific">Amycolatopsis roodepoortensis</name>
    <dbReference type="NCBI Taxonomy" id="700274"/>
    <lineage>
        <taxon>Bacteria</taxon>
        <taxon>Bacillati</taxon>
        <taxon>Actinomycetota</taxon>
        <taxon>Actinomycetes</taxon>
        <taxon>Pseudonocardiales</taxon>
        <taxon>Pseudonocardiaceae</taxon>
        <taxon>Amycolatopsis</taxon>
    </lineage>
</organism>
<proteinExistence type="predicted"/>
<keyword evidence="3" id="KW-1185">Reference proteome</keyword>
<feature type="region of interest" description="Disordered" evidence="1">
    <location>
        <begin position="84"/>
        <end position="116"/>
    </location>
</feature>
<evidence type="ECO:0000313" key="2">
    <source>
        <dbReference type="EMBL" id="MBE1580408.1"/>
    </source>
</evidence>
<sequence length="116" mass="12819">MAKTSSTVQARQVVRERIAARREAARKREQAELEWITSFEVARTRRQEVEADMAAAVVGLAGLGASVADIAEMIEETQAEVRRLRKLADDSPPTTSKDATKKSVTESSIPRQPGRR</sequence>
<gene>
    <name evidence="2" type="ORF">H4W30_007489</name>
</gene>
<evidence type="ECO:0000313" key="3">
    <source>
        <dbReference type="Proteomes" id="UP000656548"/>
    </source>
</evidence>
<dbReference type="Proteomes" id="UP000656548">
    <property type="component" value="Unassembled WGS sequence"/>
</dbReference>
<name>A0ABR9LJM7_9PSEU</name>
<reference evidence="2 3" key="1">
    <citation type="submission" date="2020-10" db="EMBL/GenBank/DDBJ databases">
        <title>Sequencing the genomes of 1000 actinobacteria strains.</title>
        <authorList>
            <person name="Klenk H.-P."/>
        </authorList>
    </citation>
    <scope>NUCLEOTIDE SEQUENCE [LARGE SCALE GENOMIC DNA]</scope>
    <source>
        <strain evidence="2 3">DSM 46661</strain>
    </source>
</reference>
<dbReference type="RefSeq" id="WP_192746972.1">
    <property type="nucleotide sequence ID" value="NZ_JADBEJ010000006.1"/>
</dbReference>
<comment type="caution">
    <text evidence="2">The sequence shown here is derived from an EMBL/GenBank/DDBJ whole genome shotgun (WGS) entry which is preliminary data.</text>
</comment>
<accession>A0ABR9LJM7</accession>
<dbReference type="EMBL" id="JADBEJ010000006">
    <property type="protein sequence ID" value="MBE1580408.1"/>
    <property type="molecule type" value="Genomic_DNA"/>
</dbReference>
<protein>
    <submittedName>
        <fullName evidence="2">Uncharacterized protein</fullName>
    </submittedName>
</protein>
<evidence type="ECO:0000256" key="1">
    <source>
        <dbReference type="SAM" id="MobiDB-lite"/>
    </source>
</evidence>